<dbReference type="PANTHER" id="PTHR32026:SF23">
    <property type="entry name" value="METHYLTRANSFERASE-LIKE PROTEIN 24"/>
    <property type="match status" value="1"/>
</dbReference>
<dbReference type="InterPro" id="IPR026913">
    <property type="entry name" value="METTL24"/>
</dbReference>
<feature type="compositionally biased region" description="Basic and acidic residues" evidence="1">
    <location>
        <begin position="620"/>
        <end position="638"/>
    </location>
</feature>
<feature type="compositionally biased region" description="Pro residues" evidence="1">
    <location>
        <begin position="669"/>
        <end position="687"/>
    </location>
</feature>
<evidence type="ECO:0000256" key="1">
    <source>
        <dbReference type="SAM" id="MobiDB-lite"/>
    </source>
</evidence>
<proteinExistence type="predicted"/>
<dbReference type="GO" id="GO:0008168">
    <property type="term" value="F:methyltransferase activity"/>
    <property type="evidence" value="ECO:0007669"/>
    <property type="project" value="UniProtKB-KW"/>
</dbReference>
<feature type="compositionally biased region" description="Basic and acidic residues" evidence="1">
    <location>
        <begin position="730"/>
        <end position="745"/>
    </location>
</feature>
<evidence type="ECO:0000313" key="2">
    <source>
        <dbReference type="EMBL" id="RXM99494.1"/>
    </source>
</evidence>
<dbReference type="PANTHER" id="PTHR32026">
    <property type="entry name" value="METHYLTRANSFERASE-LIKE PROTEIN 24"/>
    <property type="match status" value="1"/>
</dbReference>
<dbReference type="EMBL" id="SCEB01000362">
    <property type="protein sequence ID" value="RXM99494.1"/>
    <property type="molecule type" value="Genomic_DNA"/>
</dbReference>
<keyword evidence="2" id="KW-0808">Transferase</keyword>
<gene>
    <name evidence="2" type="ORF">EOD39_11410</name>
</gene>
<feature type="region of interest" description="Disordered" evidence="1">
    <location>
        <begin position="53"/>
        <end position="80"/>
    </location>
</feature>
<reference evidence="2 3" key="1">
    <citation type="submission" date="2019-01" db="EMBL/GenBank/DDBJ databases">
        <title>Draft Genome and Complete Hox-Cluster Characterization of the Sterlet Sturgeon (Acipenser ruthenus).</title>
        <authorList>
            <person name="Wei Q."/>
        </authorList>
    </citation>
    <scope>NUCLEOTIDE SEQUENCE [LARGE SCALE GENOMIC DNA]</scope>
    <source>
        <strain evidence="2">WHYD16114868_AA</strain>
        <tissue evidence="2">Blood</tissue>
    </source>
</reference>
<comment type="caution">
    <text evidence="2">The sequence shown here is derived from an EMBL/GenBank/DDBJ whole genome shotgun (WGS) entry which is preliminary data.</text>
</comment>
<dbReference type="Proteomes" id="UP000289886">
    <property type="component" value="Unassembled WGS sequence"/>
</dbReference>
<accession>A0A662YS93</accession>
<feature type="region of interest" description="Disordered" evidence="1">
    <location>
        <begin position="596"/>
        <end position="745"/>
    </location>
</feature>
<dbReference type="Gene3D" id="6.10.280.150">
    <property type="match status" value="3"/>
</dbReference>
<dbReference type="AlphaFoldDB" id="A0A662YS93"/>
<sequence>MSCEVWSSAVITGHQNLILRRHGLLFTQVFVGFRAPGPRWVTKDGVTFTIISIDNSRDGGQPGGGARGNQPERSGSPQGFETRGAVFLESEAGVLWDYMPQFYQDENENVTQKQSDRSQIDLQPWAGGQPSFTAEVQRFIEYISTTQVHCARELTAGAPQEEKILAGSWTVCLEGWFLNREVGPCVAYSFSLDQKDAGFVSRMASLAGCEVHQFDPGARPVLGRDERGVKRHQTWLDWREPKHGNRRNTPKKLGLIMESLGHHKVEFVQADLESAEWKVLENLVLDGTLGRIQQLVVTVHLHWAGFEVGGSEAGVVRFWYSLLKELQGAGYRLLHSATGPGHTILRHRLAGVSSTYTLSWVNTSCSLKCNRTCSVDKKLRTLPLLDADSAGYSRGKSAEDIFGELFLQASHFSLRVNSLGERVDRLQAITTKKAFKSCGTQDQQLFIRTSLPLPVQETYSMCNQPPPLNNLSMYRDDGKEALKFYTDPSYFFELWKEKMLQDTKDIMKERRKHRAITTKKAFKSCGTQDQQLFIRTSLPLPVQETYSMCNQPPPLNNLSMYRDDGKEALKFYTDPSYFFELWKEKMLQDTKDIMKERRKHRKEKKDNPRGNLNPRKIKTRKEEWERLKMGKEFVEPKPGDAINSNEMNGSISSGDGGYDGYVDQNQSYDPPPPPMSPDDFLPPPPPDMSYQIGGQQGLAQQKRSSLVSPSHPPPAPPGSSLDGRPGFNLRKVEEQREQEKRDHVGNDVAAILSRRIAVECSDSEDDSSEFGDEDWSD</sequence>
<dbReference type="GO" id="GO:0032259">
    <property type="term" value="P:methylation"/>
    <property type="evidence" value="ECO:0007669"/>
    <property type="project" value="UniProtKB-KW"/>
</dbReference>
<name>A0A662YS93_ACIRT</name>
<keyword evidence="2" id="KW-0489">Methyltransferase</keyword>
<organism evidence="2 3">
    <name type="scientific">Acipenser ruthenus</name>
    <name type="common">Sterlet sturgeon</name>
    <dbReference type="NCBI Taxonomy" id="7906"/>
    <lineage>
        <taxon>Eukaryota</taxon>
        <taxon>Metazoa</taxon>
        <taxon>Chordata</taxon>
        <taxon>Craniata</taxon>
        <taxon>Vertebrata</taxon>
        <taxon>Euteleostomi</taxon>
        <taxon>Actinopterygii</taxon>
        <taxon>Chondrostei</taxon>
        <taxon>Acipenseriformes</taxon>
        <taxon>Acipenseridae</taxon>
        <taxon>Acipenser</taxon>
    </lineage>
</organism>
<evidence type="ECO:0000313" key="3">
    <source>
        <dbReference type="Proteomes" id="UP000289886"/>
    </source>
</evidence>
<keyword evidence="3" id="KW-1185">Reference proteome</keyword>
<protein>
    <submittedName>
        <fullName evidence="2">Methyltransferase-like protein 24</fullName>
    </submittedName>
</protein>